<accession>A0ABS4NJR5</accession>
<dbReference type="Proteomes" id="UP001166402">
    <property type="component" value="Unassembled WGS sequence"/>
</dbReference>
<evidence type="ECO:0000313" key="2">
    <source>
        <dbReference type="EMBL" id="MBP2073312.1"/>
    </source>
</evidence>
<dbReference type="EMBL" id="JAGGLT010000042">
    <property type="protein sequence ID" value="MBP2073312.1"/>
    <property type="molecule type" value="Genomic_DNA"/>
</dbReference>
<evidence type="ECO:0000256" key="1">
    <source>
        <dbReference type="SAM" id="Phobius"/>
    </source>
</evidence>
<dbReference type="RefSeq" id="WP_209454932.1">
    <property type="nucleotide sequence ID" value="NZ_JAGGLT010000042.1"/>
</dbReference>
<keyword evidence="3" id="KW-1185">Reference proteome</keyword>
<name>A0ABS4NJR5_9THEO</name>
<feature type="transmembrane region" description="Helical" evidence="1">
    <location>
        <begin position="21"/>
        <end position="43"/>
    </location>
</feature>
<keyword evidence="1" id="KW-0812">Transmembrane</keyword>
<evidence type="ECO:0000313" key="3">
    <source>
        <dbReference type="Proteomes" id="UP001166402"/>
    </source>
</evidence>
<organism evidence="2 3">
    <name type="scientific">Thermoanaerobacterium butyriciformans</name>
    <dbReference type="NCBI Taxonomy" id="1702242"/>
    <lineage>
        <taxon>Bacteria</taxon>
        <taxon>Bacillati</taxon>
        <taxon>Bacillota</taxon>
        <taxon>Clostridia</taxon>
        <taxon>Thermoanaerobacterales</taxon>
        <taxon>Thermoanaerobacteraceae</taxon>
        <taxon>Thermoanaerobacterium</taxon>
    </lineage>
</organism>
<keyword evidence="1" id="KW-1133">Transmembrane helix</keyword>
<protein>
    <submittedName>
        <fullName evidence="2">Uncharacterized protein</fullName>
    </submittedName>
</protein>
<reference evidence="2" key="1">
    <citation type="submission" date="2021-03" db="EMBL/GenBank/DDBJ databases">
        <title>Genomic Encyclopedia of Type Strains, Phase IV (KMG-IV): sequencing the most valuable type-strain genomes for metagenomic binning, comparative biology and taxonomic classification.</title>
        <authorList>
            <person name="Goeker M."/>
        </authorList>
    </citation>
    <scope>NUCLEOTIDE SEQUENCE</scope>
    <source>
        <strain evidence="2">DSM 101588</strain>
    </source>
</reference>
<comment type="caution">
    <text evidence="2">The sequence shown here is derived from an EMBL/GenBank/DDBJ whole genome shotgun (WGS) entry which is preliminary data.</text>
</comment>
<sequence length="45" mass="5386">MKKKRNKDLFNPFYNRTWHRYVALTIVIVMIVALIAAFSLPMLNF</sequence>
<gene>
    <name evidence="2" type="ORF">J2Z80_002864</name>
</gene>
<keyword evidence="1" id="KW-0472">Membrane</keyword>
<proteinExistence type="predicted"/>